<dbReference type="eggNOG" id="KOG3017">
    <property type="taxonomic scope" value="Eukaryota"/>
</dbReference>
<evidence type="ECO:0000256" key="1">
    <source>
        <dbReference type="SAM" id="SignalP"/>
    </source>
</evidence>
<dbReference type="FunFam" id="3.40.33.10:FF:000004">
    <property type="entry name" value="CAP, cysteine-rich secretory protein, antigen 5"/>
    <property type="match status" value="1"/>
</dbReference>
<gene>
    <name evidence="3" type="ORF">SELMODRAFT_230161</name>
</gene>
<sequence length="171" mass="18330">MAVVPAVASTLLIFAPPLASMQTSTSCLASTESDLVNAHNSARSAVSVRPLVWSTQVASYAQNWASTLQASCQMVHSSGPYGENLYMWRGSDGSVAPPATDAVKEWVKEKADYNYASNTCAPGKECRHYTQVVWRNSTRVGCARVKCNGANAYIVSCNYDPPGNVGGQKPY</sequence>
<dbReference type="STRING" id="88036.D8QW78"/>
<dbReference type="Gramene" id="EFJ36184">
    <property type="protein sequence ID" value="EFJ36184"/>
    <property type="gene ID" value="SELMODRAFT_230161"/>
</dbReference>
<dbReference type="InterPro" id="IPR014044">
    <property type="entry name" value="CAP_dom"/>
</dbReference>
<dbReference type="InterPro" id="IPR001283">
    <property type="entry name" value="CRISP-related"/>
</dbReference>
<dbReference type="HOGENOM" id="CLU_035730_8_1_1"/>
<dbReference type="PANTHER" id="PTHR10334">
    <property type="entry name" value="CYSTEINE-RICH SECRETORY PROTEIN-RELATED"/>
    <property type="match status" value="1"/>
</dbReference>
<dbReference type="InterPro" id="IPR035940">
    <property type="entry name" value="CAP_sf"/>
</dbReference>
<proteinExistence type="predicted"/>
<accession>D8QW78</accession>
<protein>
    <recommendedName>
        <fullName evidence="2">SCP domain-containing protein</fullName>
    </recommendedName>
</protein>
<dbReference type="EMBL" id="GL377567">
    <property type="protein sequence ID" value="EFJ36184.1"/>
    <property type="molecule type" value="Genomic_DNA"/>
</dbReference>
<keyword evidence="4" id="KW-1185">Reference proteome</keyword>
<dbReference type="InterPro" id="IPR018244">
    <property type="entry name" value="Allrgn_V5/Tpx1_CS"/>
</dbReference>
<organism evidence="4">
    <name type="scientific">Selaginella moellendorffii</name>
    <name type="common">Spikemoss</name>
    <dbReference type="NCBI Taxonomy" id="88036"/>
    <lineage>
        <taxon>Eukaryota</taxon>
        <taxon>Viridiplantae</taxon>
        <taxon>Streptophyta</taxon>
        <taxon>Embryophyta</taxon>
        <taxon>Tracheophyta</taxon>
        <taxon>Lycopodiopsida</taxon>
        <taxon>Selaginellales</taxon>
        <taxon>Selaginellaceae</taxon>
        <taxon>Selaginella</taxon>
    </lineage>
</organism>
<dbReference type="GO" id="GO:0005615">
    <property type="term" value="C:extracellular space"/>
    <property type="evidence" value="ECO:0000318"/>
    <property type="project" value="GO_Central"/>
</dbReference>
<evidence type="ECO:0000259" key="2">
    <source>
        <dbReference type="SMART" id="SM00198"/>
    </source>
</evidence>
<dbReference type="CDD" id="cd05381">
    <property type="entry name" value="CAP_PR-1"/>
    <property type="match status" value="1"/>
</dbReference>
<feature type="domain" description="SCP" evidence="2">
    <location>
        <begin position="30"/>
        <end position="167"/>
    </location>
</feature>
<dbReference type="PRINTS" id="PR00837">
    <property type="entry name" value="V5TPXLIKE"/>
</dbReference>
<dbReference type="Proteomes" id="UP000001514">
    <property type="component" value="Unassembled WGS sequence"/>
</dbReference>
<feature type="chain" id="PRO_5003121290" description="SCP domain-containing protein" evidence="1">
    <location>
        <begin position="22"/>
        <end position="171"/>
    </location>
</feature>
<dbReference type="SMART" id="SM00198">
    <property type="entry name" value="SCP"/>
    <property type="match status" value="1"/>
</dbReference>
<evidence type="ECO:0000313" key="3">
    <source>
        <dbReference type="EMBL" id="EFJ36184.1"/>
    </source>
</evidence>
<evidence type="ECO:0000313" key="4">
    <source>
        <dbReference type="Proteomes" id="UP000001514"/>
    </source>
</evidence>
<reference evidence="3 4" key="1">
    <citation type="journal article" date="2011" name="Science">
        <title>The Selaginella genome identifies genetic changes associated with the evolution of vascular plants.</title>
        <authorList>
            <person name="Banks J.A."/>
            <person name="Nishiyama T."/>
            <person name="Hasebe M."/>
            <person name="Bowman J.L."/>
            <person name="Gribskov M."/>
            <person name="dePamphilis C."/>
            <person name="Albert V.A."/>
            <person name="Aono N."/>
            <person name="Aoyama T."/>
            <person name="Ambrose B.A."/>
            <person name="Ashton N.W."/>
            <person name="Axtell M.J."/>
            <person name="Barker E."/>
            <person name="Barker M.S."/>
            <person name="Bennetzen J.L."/>
            <person name="Bonawitz N.D."/>
            <person name="Chapple C."/>
            <person name="Cheng C."/>
            <person name="Correa L.G."/>
            <person name="Dacre M."/>
            <person name="DeBarry J."/>
            <person name="Dreyer I."/>
            <person name="Elias M."/>
            <person name="Engstrom E.M."/>
            <person name="Estelle M."/>
            <person name="Feng L."/>
            <person name="Finet C."/>
            <person name="Floyd S.K."/>
            <person name="Frommer W.B."/>
            <person name="Fujita T."/>
            <person name="Gramzow L."/>
            <person name="Gutensohn M."/>
            <person name="Harholt J."/>
            <person name="Hattori M."/>
            <person name="Heyl A."/>
            <person name="Hirai T."/>
            <person name="Hiwatashi Y."/>
            <person name="Ishikawa M."/>
            <person name="Iwata M."/>
            <person name="Karol K.G."/>
            <person name="Koehler B."/>
            <person name="Kolukisaoglu U."/>
            <person name="Kubo M."/>
            <person name="Kurata T."/>
            <person name="Lalonde S."/>
            <person name="Li K."/>
            <person name="Li Y."/>
            <person name="Litt A."/>
            <person name="Lyons E."/>
            <person name="Manning G."/>
            <person name="Maruyama T."/>
            <person name="Michael T.P."/>
            <person name="Mikami K."/>
            <person name="Miyazaki S."/>
            <person name="Morinaga S."/>
            <person name="Murata T."/>
            <person name="Mueller-Roeber B."/>
            <person name="Nelson D.R."/>
            <person name="Obara M."/>
            <person name="Oguri Y."/>
            <person name="Olmstead R.G."/>
            <person name="Onodera N."/>
            <person name="Petersen B.L."/>
            <person name="Pils B."/>
            <person name="Prigge M."/>
            <person name="Rensing S.A."/>
            <person name="Riano-Pachon D.M."/>
            <person name="Roberts A.W."/>
            <person name="Sato Y."/>
            <person name="Scheller H.V."/>
            <person name="Schulz B."/>
            <person name="Schulz C."/>
            <person name="Shakirov E.V."/>
            <person name="Shibagaki N."/>
            <person name="Shinohara N."/>
            <person name="Shippen D.E."/>
            <person name="Soerensen I."/>
            <person name="Sotooka R."/>
            <person name="Sugimoto N."/>
            <person name="Sugita M."/>
            <person name="Sumikawa N."/>
            <person name="Tanurdzic M."/>
            <person name="Theissen G."/>
            <person name="Ulvskov P."/>
            <person name="Wakazuki S."/>
            <person name="Weng J.K."/>
            <person name="Willats W.W."/>
            <person name="Wipf D."/>
            <person name="Wolf P.G."/>
            <person name="Yang L."/>
            <person name="Zimmer A.D."/>
            <person name="Zhu Q."/>
            <person name="Mitros T."/>
            <person name="Hellsten U."/>
            <person name="Loque D."/>
            <person name="Otillar R."/>
            <person name="Salamov A."/>
            <person name="Schmutz J."/>
            <person name="Shapiro H."/>
            <person name="Lindquist E."/>
            <person name="Lucas S."/>
            <person name="Rokhsar D."/>
            <person name="Grigoriev I.V."/>
        </authorList>
    </citation>
    <scope>NUCLEOTIDE SEQUENCE [LARGE SCALE GENOMIC DNA]</scope>
</reference>
<feature type="signal peptide" evidence="1">
    <location>
        <begin position="1"/>
        <end position="21"/>
    </location>
</feature>
<dbReference type="FunCoup" id="D8QW78">
    <property type="interactions" value="501"/>
</dbReference>
<dbReference type="Gene3D" id="3.40.33.10">
    <property type="entry name" value="CAP"/>
    <property type="match status" value="1"/>
</dbReference>
<dbReference type="SUPFAM" id="SSF55797">
    <property type="entry name" value="PR-1-like"/>
    <property type="match status" value="1"/>
</dbReference>
<dbReference type="PROSITE" id="PS01010">
    <property type="entry name" value="CRISP_2"/>
    <property type="match status" value="1"/>
</dbReference>
<keyword evidence="1" id="KW-0732">Signal</keyword>
<dbReference type="KEGG" id="smo:SELMODRAFT_230161"/>
<dbReference type="InParanoid" id="D8QW78"/>
<dbReference type="Pfam" id="PF00188">
    <property type="entry name" value="CAP"/>
    <property type="match status" value="1"/>
</dbReference>
<dbReference type="OMA" id="NPGHYEQ"/>
<name>D8QW78_SELML</name>
<dbReference type="AlphaFoldDB" id="D8QW78"/>
<dbReference type="PROSITE" id="PS01009">
    <property type="entry name" value="CRISP_1"/>
    <property type="match status" value="1"/>
</dbReference>